<evidence type="ECO:0000313" key="5">
    <source>
        <dbReference type="Proteomes" id="UP001194746"/>
    </source>
</evidence>
<reference evidence="4" key="2">
    <citation type="submission" date="2020-02" db="EMBL/GenBank/DDBJ databases">
        <authorList>
            <person name="Gilchrist C.L.M."/>
            <person name="Chooi Y.-H."/>
        </authorList>
    </citation>
    <scope>NUCLEOTIDE SEQUENCE</scope>
    <source>
        <strain evidence="4">MST-FP2251</strain>
    </source>
</reference>
<dbReference type="InterPro" id="IPR000262">
    <property type="entry name" value="FMN-dep_DH"/>
</dbReference>
<comment type="cofactor">
    <cofactor evidence="1">
        <name>FMN</name>
        <dbReference type="ChEBI" id="CHEBI:58210"/>
    </cofactor>
</comment>
<evidence type="ECO:0000256" key="1">
    <source>
        <dbReference type="ARBA" id="ARBA00001917"/>
    </source>
</evidence>
<keyword evidence="2" id="KW-0560">Oxidoreductase</keyword>
<accession>A0AAD4CDN5</accession>
<dbReference type="InterPro" id="IPR037396">
    <property type="entry name" value="FMN_HAD"/>
</dbReference>
<keyword evidence="5" id="KW-1185">Reference proteome</keyword>
<dbReference type="Proteomes" id="UP001194746">
    <property type="component" value="Unassembled WGS sequence"/>
</dbReference>
<dbReference type="AlphaFoldDB" id="A0AAD4CDN5"/>
<organism evidence="4 5">
    <name type="scientific">Aspergillus nanangensis</name>
    <dbReference type="NCBI Taxonomy" id="2582783"/>
    <lineage>
        <taxon>Eukaryota</taxon>
        <taxon>Fungi</taxon>
        <taxon>Dikarya</taxon>
        <taxon>Ascomycota</taxon>
        <taxon>Pezizomycotina</taxon>
        <taxon>Eurotiomycetes</taxon>
        <taxon>Eurotiomycetidae</taxon>
        <taxon>Eurotiales</taxon>
        <taxon>Aspergillaceae</taxon>
        <taxon>Aspergillus</taxon>
        <taxon>Aspergillus subgen. Circumdati</taxon>
    </lineage>
</organism>
<dbReference type="EMBL" id="VCAU01000119">
    <property type="protein sequence ID" value="KAF9884540.1"/>
    <property type="molecule type" value="Genomic_DNA"/>
</dbReference>
<dbReference type="Gene3D" id="3.20.20.70">
    <property type="entry name" value="Aldolase class I"/>
    <property type="match status" value="1"/>
</dbReference>
<dbReference type="Pfam" id="PF01070">
    <property type="entry name" value="FMN_dh"/>
    <property type="match status" value="1"/>
</dbReference>
<dbReference type="PANTHER" id="PTHR10578:SF104">
    <property type="entry name" value="CYTOCHROME B2, MITOCHONDRIAL-RELATED"/>
    <property type="match status" value="1"/>
</dbReference>
<evidence type="ECO:0000313" key="4">
    <source>
        <dbReference type="EMBL" id="KAF9884540.1"/>
    </source>
</evidence>
<feature type="domain" description="FMN hydroxy acid dehydrogenase" evidence="3">
    <location>
        <begin position="1"/>
        <end position="202"/>
    </location>
</feature>
<gene>
    <name evidence="4" type="ORF">FE257_001485</name>
</gene>
<name>A0AAD4CDN5_ASPNN</name>
<comment type="caution">
    <text evidence="4">The sequence shown here is derived from an EMBL/GenBank/DDBJ whole genome shotgun (WGS) entry which is preliminary data.</text>
</comment>
<protein>
    <recommendedName>
        <fullName evidence="3">FMN hydroxy acid dehydrogenase domain-containing protein</fullName>
    </recommendedName>
</protein>
<dbReference type="InterPro" id="IPR013785">
    <property type="entry name" value="Aldolase_TIM"/>
</dbReference>
<proteinExistence type="predicted"/>
<dbReference type="SUPFAM" id="SSF51395">
    <property type="entry name" value="FMN-linked oxidoreductases"/>
    <property type="match status" value="1"/>
</dbReference>
<dbReference type="PROSITE" id="PS51349">
    <property type="entry name" value="FMN_HYDROXY_ACID_DH_2"/>
    <property type="match status" value="1"/>
</dbReference>
<evidence type="ECO:0000256" key="2">
    <source>
        <dbReference type="ARBA" id="ARBA00023002"/>
    </source>
</evidence>
<evidence type="ECO:0000259" key="3">
    <source>
        <dbReference type="PROSITE" id="PS51349"/>
    </source>
</evidence>
<reference evidence="4" key="1">
    <citation type="journal article" date="2019" name="Beilstein J. Org. Chem.">
        <title>Nanangenines: drimane sesquiterpenoids as the dominant metabolite cohort of a novel Australian fungus, Aspergillus nanangensis.</title>
        <authorList>
            <person name="Lacey H.J."/>
            <person name="Gilchrist C.L.M."/>
            <person name="Crombie A."/>
            <person name="Kalaitzis J.A."/>
            <person name="Vuong D."/>
            <person name="Rutledge P.J."/>
            <person name="Turner P."/>
            <person name="Pitt J.I."/>
            <person name="Lacey E."/>
            <person name="Chooi Y.H."/>
            <person name="Piggott A.M."/>
        </authorList>
    </citation>
    <scope>NUCLEOTIDE SEQUENCE</scope>
    <source>
        <strain evidence="4">MST-FP2251</strain>
    </source>
</reference>
<dbReference type="GO" id="GO:0016491">
    <property type="term" value="F:oxidoreductase activity"/>
    <property type="evidence" value="ECO:0007669"/>
    <property type="project" value="UniProtKB-KW"/>
</dbReference>
<dbReference type="PANTHER" id="PTHR10578">
    <property type="entry name" value="S -2-HYDROXY-ACID OXIDASE-RELATED"/>
    <property type="match status" value="1"/>
</dbReference>
<sequence length="212" mass="23303">MERRDDHAIDRFNPIDIHSKASEESGIVRQGQEVQGIARTMGVMITPKLRWEGLSWIRQTTSLPLVVKGIQCVEDAVIAYQHGVQGIVLSNHGDESQDTSQAPLLTLLEIRKYAPSLIENKMQIYLDGGIRQGTDVIKAIALGATAVGLGRPFLYSLSAGYSEDGVLRMIHILREKITKNMAPVGAVTLNELHPDLLNTAKIERELTGAVKL</sequence>